<protein>
    <submittedName>
        <fullName evidence="2">Uncharacterized protein</fullName>
    </submittedName>
</protein>
<feature type="compositionally biased region" description="Low complexity" evidence="1">
    <location>
        <begin position="975"/>
        <end position="997"/>
    </location>
</feature>
<sequence>MRNARMSLACFDAPMDTVDLMSLPPLPDTPPSRTSILAVDAEQQQSTQEAGSYEKLVDIVTPMPLQRTLQRNTPRSDHHPIEGLPLVEQSKVSMKDGLEQRKLGPVEPLRILAEGDERVKTITPRPIRTIARESKTDSSAPADTRSSSSSKSTDSTHTDRSPRRPEPSCRGISHALVNMTTKITGLDDSTTTDLMSDDMSFLRAMRSPSDTLSGSPPSQRISPSPSDPVDRVPSVTDANDMTPRKQAFSVLAGMAAFEASHATRGGSTAAPQLVVYSPDDASPASRRVRQVEARQGGWLAVEAQEGEVSTVLPSSPSIKRYLASARQADGNVGSISMRPTDEESRLDLVDLDDLRSTEIDPRLADATIHERNDVLDQSTIYPSSPAVRRNMMRMDGGDLMTRELSLLDPRLDRSVFRGPSGDRRPTSEMARATDSAVTRSPTKRNLALVQDAGDQTMDLGALIKKTSRKLTSDCADVTGFAPGVRTRGAKPAHDMSMSMLMDMQSPFKTREGVEESYYDLLAGDNTFMQQVEQVEAEDDSPVKGNVLPPAISTSRVTAPGNADDLVFKVPALPRHVAPATGSDGPEAPLNRIDGEPLPRMAMEKPVATQDFEFKVPELPRILPSKPPSSGSVRPGVSPNRESRQLPLSSARLASPDRLATRTTGATRTAPRTMFTPVARKVERERTPHKRNPSSEYRSTTLAPRTPLAERGYGPQSAKKASTSSLSGVLAETAGRSLNTRLTSAPGGTGIKRSATMNDFAPGESRDRDEKTPVRRHLRAPSDSIVRSRSSTQLDSQSRQTALSSAEITALVPPAGTTSRIRLPGEGLRQVSGQGKVNDADARSRKQATSPEKLLAAGKARVSLVPKPKSPPRQRTGFRPVASQQSALARVVDRPLVTAPGRQVTAPRQPVSRTGSSSSTILGRTSTIPSNSKISAATTRPLTGATGSTTRVSAPSATMPVKASNGLPRATSRVVPSGTAQTGSTTSVSSVSRLTRPSVSKDRQGSSSTVGTGLAPVRKTLAAGTPEDAIRSRLDRFKPTRK</sequence>
<gene>
    <name evidence="2" type="ORF">NliqN6_5131</name>
</gene>
<feature type="compositionally biased region" description="Low complexity" evidence="1">
    <location>
        <begin position="213"/>
        <end position="224"/>
    </location>
</feature>
<proteinExistence type="predicted"/>
<feature type="compositionally biased region" description="Basic and acidic residues" evidence="1">
    <location>
        <begin position="1027"/>
        <end position="1041"/>
    </location>
</feature>
<feature type="compositionally biased region" description="Polar residues" evidence="1">
    <location>
        <begin position="910"/>
        <end position="955"/>
    </location>
</feature>
<dbReference type="Proteomes" id="UP000620104">
    <property type="component" value="Unassembled WGS sequence"/>
</dbReference>
<feature type="compositionally biased region" description="Basic and acidic residues" evidence="1">
    <location>
        <begin position="412"/>
        <end position="426"/>
    </location>
</feature>
<feature type="compositionally biased region" description="Low complexity" evidence="1">
    <location>
        <begin position="137"/>
        <end position="153"/>
    </location>
</feature>
<keyword evidence="3" id="KW-1185">Reference proteome</keyword>
<feature type="region of interest" description="Disordered" evidence="1">
    <location>
        <begin position="619"/>
        <end position="1041"/>
    </location>
</feature>
<evidence type="ECO:0000256" key="1">
    <source>
        <dbReference type="SAM" id="MobiDB-lite"/>
    </source>
</evidence>
<feature type="compositionally biased region" description="Low complexity" evidence="1">
    <location>
        <begin position="660"/>
        <end position="672"/>
    </location>
</feature>
<organism evidence="2 3">
    <name type="scientific">Naganishia liquefaciens</name>
    <dbReference type="NCBI Taxonomy" id="104408"/>
    <lineage>
        <taxon>Eukaryota</taxon>
        <taxon>Fungi</taxon>
        <taxon>Dikarya</taxon>
        <taxon>Basidiomycota</taxon>
        <taxon>Agaricomycotina</taxon>
        <taxon>Tremellomycetes</taxon>
        <taxon>Filobasidiales</taxon>
        <taxon>Filobasidiaceae</taxon>
        <taxon>Naganishia</taxon>
    </lineage>
</organism>
<evidence type="ECO:0000313" key="2">
    <source>
        <dbReference type="EMBL" id="GHJ88729.1"/>
    </source>
</evidence>
<dbReference type="AlphaFoldDB" id="A0A8H3TYW3"/>
<feature type="compositionally biased region" description="Polar residues" evidence="1">
    <location>
        <begin position="784"/>
        <end position="806"/>
    </location>
</feature>
<feature type="compositionally biased region" description="Basic and acidic residues" evidence="1">
    <location>
        <begin position="154"/>
        <end position="167"/>
    </location>
</feature>
<reference evidence="2" key="1">
    <citation type="submission" date="2020-07" db="EMBL/GenBank/DDBJ databases">
        <title>Draft Genome Sequence of a Deep-Sea Yeast, Naganishia (Cryptococcus) liquefaciens strain N6.</title>
        <authorList>
            <person name="Han Y.W."/>
            <person name="Kajitani R."/>
            <person name="Morimoto H."/>
            <person name="Parhat M."/>
            <person name="Tsubouchi H."/>
            <person name="Bakenova O."/>
            <person name="Ogata M."/>
            <person name="Argunhan B."/>
            <person name="Aoki R."/>
            <person name="Kajiwara S."/>
            <person name="Itoh T."/>
            <person name="Iwasaki H."/>
        </authorList>
    </citation>
    <scope>NUCLEOTIDE SEQUENCE</scope>
    <source>
        <strain evidence="2">N6</strain>
    </source>
</reference>
<feature type="region of interest" description="Disordered" evidence="1">
    <location>
        <begin position="412"/>
        <end position="441"/>
    </location>
</feature>
<evidence type="ECO:0000313" key="3">
    <source>
        <dbReference type="Proteomes" id="UP000620104"/>
    </source>
</evidence>
<feature type="compositionally biased region" description="Basic and acidic residues" evidence="1">
    <location>
        <begin position="763"/>
        <end position="772"/>
    </location>
</feature>
<feature type="compositionally biased region" description="Polar residues" evidence="1">
    <location>
        <begin position="693"/>
        <end position="702"/>
    </location>
</feature>
<accession>A0A8H3TYW3</accession>
<comment type="caution">
    <text evidence="2">The sequence shown here is derived from an EMBL/GenBank/DDBJ whole genome shotgun (WGS) entry which is preliminary data.</text>
</comment>
<feature type="region of interest" description="Disordered" evidence="1">
    <location>
        <begin position="120"/>
        <end position="173"/>
    </location>
</feature>
<feature type="region of interest" description="Disordered" evidence="1">
    <location>
        <begin position="206"/>
        <end position="239"/>
    </location>
</feature>
<dbReference type="EMBL" id="BLZA01000030">
    <property type="protein sequence ID" value="GHJ88729.1"/>
    <property type="molecule type" value="Genomic_DNA"/>
</dbReference>
<dbReference type="OrthoDB" id="2596757at2759"/>
<feature type="compositionally biased region" description="Low complexity" evidence="1">
    <location>
        <begin position="627"/>
        <end position="638"/>
    </location>
</feature>
<name>A0A8H3TYW3_9TREE</name>